<dbReference type="PRINTS" id="PR00990">
    <property type="entry name" value="RIBOKINASE"/>
</dbReference>
<dbReference type="InterPro" id="IPR002173">
    <property type="entry name" value="Carboh/pur_kinase_PfkB_CS"/>
</dbReference>
<sequence length="306" mass="33030">MSEKKVAVFGGCNVDISGRPYEHLDLYDSNPGAVELSPGGVGRNIAATIARLGIETALITAFGDDDKKAMILARAPEKLSFDHAFTFGGASTGSYLVLLDQEGEMHAAVNDMAVMAKLSPEKIKARRQVAEAADYVVVDANLREDTLAEIFSWNMKAVVDGVSAVKVKKFAPFLNRIHVLKCNILEAQVLSGRGSDDVAIQGAALRSMGVEYVVITAGADGAYLFKDEEMLHYTTSPMTIRGATGAGDAFCAMLTAEMAKGKTIDHAVVGAMAASRMVLKSDQSELPFFDAKEWEKEKKEIHYERK</sequence>
<keyword evidence="3 5" id="KW-0418">Kinase</keyword>
<keyword evidence="6" id="KW-1185">Reference proteome</keyword>
<keyword evidence="2" id="KW-0808">Transferase</keyword>
<dbReference type="EMBL" id="JBBNPS010000014">
    <property type="protein sequence ID" value="MEQ3353837.1"/>
    <property type="molecule type" value="Genomic_DNA"/>
</dbReference>
<dbReference type="RefSeq" id="WP_349054109.1">
    <property type="nucleotide sequence ID" value="NZ_JBBNPS010000014.1"/>
</dbReference>
<evidence type="ECO:0000313" key="5">
    <source>
        <dbReference type="EMBL" id="MEQ3353837.1"/>
    </source>
</evidence>
<accession>A0ABV1J7P5</accession>
<reference evidence="5 6" key="1">
    <citation type="submission" date="2024-04" db="EMBL/GenBank/DDBJ databases">
        <title>Human intestinal bacterial collection.</title>
        <authorList>
            <person name="Pauvert C."/>
            <person name="Hitch T.C.A."/>
            <person name="Clavel T."/>
        </authorList>
    </citation>
    <scope>NUCLEOTIDE SEQUENCE [LARGE SCALE GENOMIC DNA]</scope>
    <source>
        <strain evidence="5 6">CLA-SR-H026</strain>
    </source>
</reference>
<evidence type="ECO:0000256" key="2">
    <source>
        <dbReference type="ARBA" id="ARBA00022679"/>
    </source>
</evidence>
<dbReference type="Gene3D" id="3.40.1190.20">
    <property type="match status" value="1"/>
</dbReference>
<gene>
    <name evidence="5" type="ORF">AAA081_05915</name>
</gene>
<dbReference type="SUPFAM" id="SSF53613">
    <property type="entry name" value="Ribokinase-like"/>
    <property type="match status" value="1"/>
</dbReference>
<organism evidence="5 6">
    <name type="scientific">Aedoeadaptatus acetigenes</name>
    <dbReference type="NCBI Taxonomy" id="2981723"/>
    <lineage>
        <taxon>Bacteria</taxon>
        <taxon>Bacillati</taxon>
        <taxon>Bacillota</taxon>
        <taxon>Tissierellia</taxon>
        <taxon>Tissierellales</taxon>
        <taxon>Peptoniphilaceae</taxon>
        <taxon>Aedoeadaptatus</taxon>
    </lineage>
</organism>
<evidence type="ECO:0000259" key="4">
    <source>
        <dbReference type="Pfam" id="PF00294"/>
    </source>
</evidence>
<evidence type="ECO:0000313" key="6">
    <source>
        <dbReference type="Proteomes" id="UP001481872"/>
    </source>
</evidence>
<feature type="domain" description="Carbohydrate kinase PfkB" evidence="4">
    <location>
        <begin position="4"/>
        <end position="282"/>
    </location>
</feature>
<protein>
    <submittedName>
        <fullName evidence="5">Carbohydrate kinase family protein</fullName>
    </submittedName>
</protein>
<dbReference type="InterPro" id="IPR011611">
    <property type="entry name" value="PfkB_dom"/>
</dbReference>
<dbReference type="GO" id="GO:0016301">
    <property type="term" value="F:kinase activity"/>
    <property type="evidence" value="ECO:0007669"/>
    <property type="project" value="UniProtKB-KW"/>
</dbReference>
<dbReference type="Pfam" id="PF00294">
    <property type="entry name" value="PfkB"/>
    <property type="match status" value="1"/>
</dbReference>
<proteinExistence type="inferred from homology"/>
<dbReference type="InterPro" id="IPR002139">
    <property type="entry name" value="Ribo/fructo_kinase"/>
</dbReference>
<comment type="caution">
    <text evidence="5">The sequence shown here is derived from an EMBL/GenBank/DDBJ whole genome shotgun (WGS) entry which is preliminary data.</text>
</comment>
<name>A0ABV1J7P5_9FIRM</name>
<dbReference type="PROSITE" id="PS00583">
    <property type="entry name" value="PFKB_KINASES_1"/>
    <property type="match status" value="1"/>
</dbReference>
<dbReference type="PANTHER" id="PTHR10584:SF166">
    <property type="entry name" value="RIBOKINASE"/>
    <property type="match status" value="1"/>
</dbReference>
<comment type="similarity">
    <text evidence="1">Belongs to the carbohydrate kinase PfkB family.</text>
</comment>
<dbReference type="Proteomes" id="UP001481872">
    <property type="component" value="Unassembled WGS sequence"/>
</dbReference>
<dbReference type="InterPro" id="IPR029056">
    <property type="entry name" value="Ribokinase-like"/>
</dbReference>
<evidence type="ECO:0000256" key="1">
    <source>
        <dbReference type="ARBA" id="ARBA00010688"/>
    </source>
</evidence>
<dbReference type="CDD" id="cd01941">
    <property type="entry name" value="YeiC_kinase_like"/>
    <property type="match status" value="1"/>
</dbReference>
<evidence type="ECO:0000256" key="3">
    <source>
        <dbReference type="ARBA" id="ARBA00022777"/>
    </source>
</evidence>
<dbReference type="PANTHER" id="PTHR10584">
    <property type="entry name" value="SUGAR KINASE"/>
    <property type="match status" value="1"/>
</dbReference>